<accession>A0AA97NZ13</accession>
<dbReference type="Proteomes" id="UP000011086">
    <property type="component" value="Unassembled WGS sequence"/>
</dbReference>
<name>A0AA97NZ13_PYRO3</name>
<proteinExistence type="predicted"/>
<dbReference type="EMBL" id="JH793640">
    <property type="protein sequence ID" value="ELQ38961.1"/>
    <property type="molecule type" value="Genomic_DNA"/>
</dbReference>
<organism evidence="1">
    <name type="scientific">Pyricularia oryzae (strain Y34)</name>
    <name type="common">Rice blast fungus</name>
    <name type="synonym">Magnaporthe oryzae</name>
    <dbReference type="NCBI Taxonomy" id="1143189"/>
    <lineage>
        <taxon>Eukaryota</taxon>
        <taxon>Fungi</taxon>
        <taxon>Dikarya</taxon>
        <taxon>Ascomycota</taxon>
        <taxon>Pezizomycotina</taxon>
        <taxon>Sordariomycetes</taxon>
        <taxon>Sordariomycetidae</taxon>
        <taxon>Magnaporthales</taxon>
        <taxon>Pyriculariaceae</taxon>
        <taxon>Pyricularia</taxon>
    </lineage>
</organism>
<reference evidence="1" key="1">
    <citation type="journal article" date="2012" name="PLoS Genet.">
        <title>Comparative analysis of the genomes of two field isolates of the rice blast fungus Magnaporthe oryzae.</title>
        <authorList>
            <person name="Xue M."/>
            <person name="Yang J."/>
            <person name="Li Z."/>
            <person name="Hu S."/>
            <person name="Yao N."/>
            <person name="Dean R.A."/>
            <person name="Zhao W."/>
            <person name="Shen M."/>
            <person name="Zhang H."/>
            <person name="Li C."/>
            <person name="Liu L."/>
            <person name="Cao L."/>
            <person name="Xu X."/>
            <person name="Xing Y."/>
            <person name="Hsiang T."/>
            <person name="Zhang Z."/>
            <person name="Xu J.R."/>
            <person name="Peng Y.L."/>
        </authorList>
    </citation>
    <scope>NUCLEOTIDE SEQUENCE</scope>
    <source>
        <strain evidence="1">Y34</strain>
    </source>
</reference>
<protein>
    <submittedName>
        <fullName evidence="1">Uncharacterized protein</fullName>
    </submittedName>
</protein>
<sequence>MSTGVDYVGFFHSGNSFEEKNNPGIWQFPRTLKLTKAHAHIYVIVIMV</sequence>
<evidence type="ECO:0000313" key="1">
    <source>
        <dbReference type="EMBL" id="ELQ38961.1"/>
    </source>
</evidence>
<dbReference type="AlphaFoldDB" id="A0AA97NZ13"/>
<gene>
    <name evidence="1" type="ORF">OOU_Y34scaffold00517g12</name>
</gene>